<dbReference type="EMBL" id="JABUKG010000026">
    <property type="protein sequence ID" value="MBY6322795.1"/>
    <property type="molecule type" value="Genomic_DNA"/>
</dbReference>
<evidence type="ECO:0000313" key="2">
    <source>
        <dbReference type="Proteomes" id="UP001520140"/>
    </source>
</evidence>
<reference evidence="1 2" key="1">
    <citation type="submission" date="2020-06" db="EMBL/GenBank/DDBJ databases">
        <title>Taxonomy, biology and ecology of Rhodococcus bacteria occurring in California pistachio and other woody hosts as revealed by genome sequence analyses.</title>
        <authorList>
            <person name="Gai Y."/>
            <person name="Riely B."/>
        </authorList>
    </citation>
    <scope>NUCLEOTIDE SEQUENCE [LARGE SCALE GENOMIC DNA]</scope>
    <source>
        <strain evidence="1 2">BP-284</strain>
    </source>
</reference>
<name>A0ABS7NZI4_9NOCA</name>
<sequence length="181" mass="19246">MAPNSKRSVVSNGEDWVSLFHDGRVKVASRTHLWDIVAVERHNALGQAVTLAPGRTIDDGGRTASAVTPDHCVALTPARGDAVAGVVAATNGTFVDFLHNGTVVVGNDGRDIAETFNTAREGLEGGASGRGGAVMVTFQGSYRPRIQRRCDFLVEIPEPERPAHNRLYPGEYEVIDGKIGG</sequence>
<accession>A0ABS7NZI4</accession>
<proteinExistence type="predicted"/>
<organism evidence="1 2">
    <name type="scientific">Rhodococcoides kroppenstedtii</name>
    <dbReference type="NCBI Taxonomy" id="293050"/>
    <lineage>
        <taxon>Bacteria</taxon>
        <taxon>Bacillati</taxon>
        <taxon>Actinomycetota</taxon>
        <taxon>Actinomycetes</taxon>
        <taxon>Mycobacteriales</taxon>
        <taxon>Nocardiaceae</taxon>
        <taxon>Rhodococcoides</taxon>
    </lineage>
</organism>
<comment type="caution">
    <text evidence="1">The sequence shown here is derived from an EMBL/GenBank/DDBJ whole genome shotgun (WGS) entry which is preliminary data.</text>
</comment>
<evidence type="ECO:0000313" key="1">
    <source>
        <dbReference type="EMBL" id="MBY6322795.1"/>
    </source>
</evidence>
<gene>
    <name evidence="1" type="ORF">HQ605_18425</name>
</gene>
<dbReference type="Proteomes" id="UP001520140">
    <property type="component" value="Unassembled WGS sequence"/>
</dbReference>
<dbReference type="RefSeq" id="WP_068104300.1">
    <property type="nucleotide sequence ID" value="NZ_JABUKE010000029.1"/>
</dbReference>
<evidence type="ECO:0008006" key="3">
    <source>
        <dbReference type="Google" id="ProtNLM"/>
    </source>
</evidence>
<protein>
    <recommendedName>
        <fullName evidence="3">Hint domain-containing protein</fullName>
    </recommendedName>
</protein>
<keyword evidence="2" id="KW-1185">Reference proteome</keyword>